<organism evidence="1">
    <name type="scientific">mine drainage metagenome</name>
    <dbReference type="NCBI Taxonomy" id="410659"/>
    <lineage>
        <taxon>unclassified sequences</taxon>
        <taxon>metagenomes</taxon>
        <taxon>ecological metagenomes</taxon>
    </lineage>
</organism>
<dbReference type="EMBL" id="MLJW01000415">
    <property type="protein sequence ID" value="OIQ87574.1"/>
    <property type="molecule type" value="Genomic_DNA"/>
</dbReference>
<evidence type="ECO:0008006" key="2">
    <source>
        <dbReference type="Google" id="ProtNLM"/>
    </source>
</evidence>
<accession>A0A1J5QV74</accession>
<evidence type="ECO:0000313" key="1">
    <source>
        <dbReference type="EMBL" id="OIQ87574.1"/>
    </source>
</evidence>
<comment type="caution">
    <text evidence="1">The sequence shown here is derived from an EMBL/GenBank/DDBJ whole genome shotgun (WGS) entry which is preliminary data.</text>
</comment>
<sequence>MFVLTIDQQGSRTRGDRVPDLLAALAAHPALRRSGVVLPFERTVGDEVQAVSDSSTTVLAVVFDVLRWGGWSVGIGAGPVDLPLPESTRAGAGPAFVLAREAVEAAKSRHRAVPVAVRGADPDRAQEAESLVVLLAALRNRRTEAGWVVVDAIRAEGASARQERLAARLGISQQAVSQRLRTALWSEEQAALPLAARLLDQADAMRHDGPGHATT</sequence>
<protein>
    <recommendedName>
        <fullName evidence="2">SatD family (SatD)</fullName>
    </recommendedName>
</protein>
<reference evidence="1" key="1">
    <citation type="submission" date="2016-10" db="EMBL/GenBank/DDBJ databases">
        <title>Sequence of Gallionella enrichment culture.</title>
        <authorList>
            <person name="Poehlein A."/>
            <person name="Muehling M."/>
            <person name="Daniel R."/>
        </authorList>
    </citation>
    <scope>NUCLEOTIDE SEQUENCE</scope>
</reference>
<dbReference type="AlphaFoldDB" id="A0A1J5QV74"/>
<name>A0A1J5QV74_9ZZZZ</name>
<proteinExistence type="predicted"/>
<gene>
    <name evidence="1" type="ORF">GALL_305450</name>
</gene>